<keyword evidence="1" id="KW-1133">Transmembrane helix</keyword>
<accession>A0A814MPJ7</accession>
<reference evidence="2" key="1">
    <citation type="submission" date="2021-02" db="EMBL/GenBank/DDBJ databases">
        <authorList>
            <person name="Nowell W R."/>
        </authorList>
    </citation>
    <scope>NUCLEOTIDE SEQUENCE</scope>
</reference>
<gene>
    <name evidence="2" type="ORF">EDS130_LOCUS18876</name>
</gene>
<dbReference type="EMBL" id="CAJNOJ010000088">
    <property type="protein sequence ID" value="CAF1079317.1"/>
    <property type="molecule type" value="Genomic_DNA"/>
</dbReference>
<dbReference type="AlphaFoldDB" id="A0A814MPJ7"/>
<evidence type="ECO:0000313" key="2">
    <source>
        <dbReference type="EMBL" id="CAF1079317.1"/>
    </source>
</evidence>
<keyword evidence="1" id="KW-0812">Transmembrane</keyword>
<dbReference type="Proteomes" id="UP000663852">
    <property type="component" value="Unassembled WGS sequence"/>
</dbReference>
<name>A0A814MPJ7_ADIRI</name>
<feature type="transmembrane region" description="Helical" evidence="1">
    <location>
        <begin position="20"/>
        <end position="37"/>
    </location>
</feature>
<keyword evidence="1" id="KW-0472">Membrane</keyword>
<proteinExistence type="predicted"/>
<comment type="caution">
    <text evidence="2">The sequence shown here is derived from an EMBL/GenBank/DDBJ whole genome shotgun (WGS) entry which is preliminary data.</text>
</comment>
<organism evidence="2 3">
    <name type="scientific">Adineta ricciae</name>
    <name type="common">Rotifer</name>
    <dbReference type="NCBI Taxonomy" id="249248"/>
    <lineage>
        <taxon>Eukaryota</taxon>
        <taxon>Metazoa</taxon>
        <taxon>Spiralia</taxon>
        <taxon>Gnathifera</taxon>
        <taxon>Rotifera</taxon>
        <taxon>Eurotatoria</taxon>
        <taxon>Bdelloidea</taxon>
        <taxon>Adinetida</taxon>
        <taxon>Adinetidae</taxon>
        <taxon>Adineta</taxon>
    </lineage>
</organism>
<evidence type="ECO:0000313" key="3">
    <source>
        <dbReference type="Proteomes" id="UP000663852"/>
    </source>
</evidence>
<protein>
    <submittedName>
        <fullName evidence="2">Uncharacterized protein</fullName>
    </submittedName>
</protein>
<sequence length="109" mass="12494">MLNNYLGMDTQKSRYFTENLYLVSLLFTIVFSFNGLNGNPVQPWQPSGQDLHHHVKGFAYAHPCEILCMGKLSSKMSIKEKSKICQKECAGLVFRPAIYSNDVVERKKY</sequence>
<evidence type="ECO:0000256" key="1">
    <source>
        <dbReference type="SAM" id="Phobius"/>
    </source>
</evidence>